<reference evidence="4" key="1">
    <citation type="submission" date="2016-10" db="EMBL/GenBank/DDBJ databases">
        <authorList>
            <person name="Varghese N."/>
            <person name="Submissions S."/>
        </authorList>
    </citation>
    <scope>NUCLEOTIDE SEQUENCE [LARGE SCALE GENOMIC DNA]</scope>
    <source>
        <strain evidence="4">DSM 24740</strain>
    </source>
</reference>
<proteinExistence type="predicted"/>
<keyword evidence="3" id="KW-0808">Transferase</keyword>
<evidence type="ECO:0000313" key="4">
    <source>
        <dbReference type="Proteomes" id="UP000199021"/>
    </source>
</evidence>
<dbReference type="AlphaFoldDB" id="A0A1H9DPZ1"/>
<feature type="signal peptide" evidence="1">
    <location>
        <begin position="1"/>
        <end position="23"/>
    </location>
</feature>
<keyword evidence="1" id="KW-0732">Signal</keyword>
<gene>
    <name evidence="3" type="ORF">SAMN05444359_10688</name>
</gene>
<dbReference type="InterPro" id="IPR050229">
    <property type="entry name" value="GlpE_sulfurtransferase"/>
</dbReference>
<protein>
    <submittedName>
        <fullName evidence="3">Rhodanese-related sulfurtransferase</fullName>
    </submittedName>
</protein>
<sequence>MLRNLFRGLSLLFVLLLASCVRAQTVPPRLETGYPELDKKLSQLISADEHAISATEARKLSTAIFLDAREKEEYTVSHLPSAIHLGYNSPDYDQLEEIDKSRPVVVYCTVGYRSERAAKKLRQLGFSQVYNLYGSIYAWKLAGLPLNDAAGKPTEKVHTYSRKWGSFVPDSIGEKVW</sequence>
<feature type="chain" id="PRO_5011726552" evidence="1">
    <location>
        <begin position="24"/>
        <end position="177"/>
    </location>
</feature>
<dbReference type="InterPro" id="IPR001763">
    <property type="entry name" value="Rhodanese-like_dom"/>
</dbReference>
<dbReference type="RefSeq" id="WP_090166721.1">
    <property type="nucleotide sequence ID" value="NZ_FOFB01000006.1"/>
</dbReference>
<dbReference type="STRING" id="478744.SAMN05444359_10688"/>
<dbReference type="NCBIfam" id="NF045521">
    <property type="entry name" value="rhoda_near_glyco"/>
    <property type="match status" value="1"/>
</dbReference>
<dbReference type="InterPro" id="IPR036873">
    <property type="entry name" value="Rhodanese-like_dom_sf"/>
</dbReference>
<dbReference type="SUPFAM" id="SSF52821">
    <property type="entry name" value="Rhodanese/Cell cycle control phosphatase"/>
    <property type="match status" value="1"/>
</dbReference>
<feature type="domain" description="Rhodanese" evidence="2">
    <location>
        <begin position="59"/>
        <end position="148"/>
    </location>
</feature>
<accession>A0A1H9DPZ1</accession>
<evidence type="ECO:0000256" key="1">
    <source>
        <dbReference type="SAM" id="SignalP"/>
    </source>
</evidence>
<dbReference type="InParanoid" id="A0A1H9DPZ1"/>
<dbReference type="SMART" id="SM00450">
    <property type="entry name" value="RHOD"/>
    <property type="match status" value="1"/>
</dbReference>
<dbReference type="EMBL" id="FOFB01000006">
    <property type="protein sequence ID" value="SEQ15489.1"/>
    <property type="molecule type" value="Genomic_DNA"/>
</dbReference>
<dbReference type="PANTHER" id="PTHR43031:SF1">
    <property type="entry name" value="PYRIDINE NUCLEOTIDE-DISULPHIDE OXIDOREDUCTASE"/>
    <property type="match status" value="1"/>
</dbReference>
<dbReference type="PANTHER" id="PTHR43031">
    <property type="entry name" value="FAD-DEPENDENT OXIDOREDUCTASE"/>
    <property type="match status" value="1"/>
</dbReference>
<dbReference type="GO" id="GO:0016740">
    <property type="term" value="F:transferase activity"/>
    <property type="evidence" value="ECO:0007669"/>
    <property type="project" value="UniProtKB-KW"/>
</dbReference>
<organism evidence="3 4">
    <name type="scientific">Neolewinella agarilytica</name>
    <dbReference type="NCBI Taxonomy" id="478744"/>
    <lineage>
        <taxon>Bacteria</taxon>
        <taxon>Pseudomonadati</taxon>
        <taxon>Bacteroidota</taxon>
        <taxon>Saprospiria</taxon>
        <taxon>Saprospirales</taxon>
        <taxon>Lewinellaceae</taxon>
        <taxon>Neolewinella</taxon>
    </lineage>
</organism>
<dbReference type="PROSITE" id="PS50206">
    <property type="entry name" value="RHODANESE_3"/>
    <property type="match status" value="1"/>
</dbReference>
<keyword evidence="4" id="KW-1185">Reference proteome</keyword>
<evidence type="ECO:0000313" key="3">
    <source>
        <dbReference type="EMBL" id="SEQ15489.1"/>
    </source>
</evidence>
<dbReference type="OrthoDB" id="598065at2"/>
<dbReference type="Proteomes" id="UP000199021">
    <property type="component" value="Unassembled WGS sequence"/>
</dbReference>
<dbReference type="PROSITE" id="PS51257">
    <property type="entry name" value="PROKAR_LIPOPROTEIN"/>
    <property type="match status" value="1"/>
</dbReference>
<evidence type="ECO:0000259" key="2">
    <source>
        <dbReference type="PROSITE" id="PS50206"/>
    </source>
</evidence>
<dbReference type="CDD" id="cd00158">
    <property type="entry name" value="RHOD"/>
    <property type="match status" value="1"/>
</dbReference>
<dbReference type="Gene3D" id="3.40.250.10">
    <property type="entry name" value="Rhodanese-like domain"/>
    <property type="match status" value="1"/>
</dbReference>
<dbReference type="Pfam" id="PF00581">
    <property type="entry name" value="Rhodanese"/>
    <property type="match status" value="1"/>
</dbReference>
<name>A0A1H9DPZ1_9BACT</name>